<dbReference type="Proteomes" id="UP000286045">
    <property type="component" value="Unassembled WGS sequence"/>
</dbReference>
<dbReference type="EMBL" id="RYZI01000083">
    <property type="protein sequence ID" value="RWA11316.1"/>
    <property type="molecule type" value="Genomic_DNA"/>
</dbReference>
<protein>
    <submittedName>
        <fullName evidence="1">Uncharacterized protein</fullName>
    </submittedName>
</protein>
<keyword evidence="2" id="KW-1185">Reference proteome</keyword>
<gene>
    <name evidence="1" type="ORF">EKO27_g3790</name>
</gene>
<accession>A0A439DAB8</accession>
<dbReference type="AlphaFoldDB" id="A0A439DAB8"/>
<proteinExistence type="predicted"/>
<reference evidence="1 2" key="1">
    <citation type="submission" date="2018-12" db="EMBL/GenBank/DDBJ databases">
        <title>Draft genome sequence of Xylaria grammica IHI A82.</title>
        <authorList>
            <person name="Buettner E."/>
            <person name="Kellner H."/>
        </authorList>
    </citation>
    <scope>NUCLEOTIDE SEQUENCE [LARGE SCALE GENOMIC DNA]</scope>
    <source>
        <strain evidence="1 2">IHI A82</strain>
    </source>
</reference>
<organism evidence="1 2">
    <name type="scientific">Xylaria grammica</name>
    <dbReference type="NCBI Taxonomy" id="363999"/>
    <lineage>
        <taxon>Eukaryota</taxon>
        <taxon>Fungi</taxon>
        <taxon>Dikarya</taxon>
        <taxon>Ascomycota</taxon>
        <taxon>Pezizomycotina</taxon>
        <taxon>Sordariomycetes</taxon>
        <taxon>Xylariomycetidae</taxon>
        <taxon>Xylariales</taxon>
        <taxon>Xylariaceae</taxon>
        <taxon>Xylaria</taxon>
    </lineage>
</organism>
<name>A0A439DAB8_9PEZI</name>
<dbReference type="STRING" id="363999.A0A439DAB8"/>
<evidence type="ECO:0000313" key="2">
    <source>
        <dbReference type="Proteomes" id="UP000286045"/>
    </source>
</evidence>
<evidence type="ECO:0000313" key="1">
    <source>
        <dbReference type="EMBL" id="RWA11316.1"/>
    </source>
</evidence>
<comment type="caution">
    <text evidence="1">The sequence shown here is derived from an EMBL/GenBank/DDBJ whole genome shotgun (WGS) entry which is preliminary data.</text>
</comment>
<sequence>MGAIGCQKMEFESNKTLRGDCSFEYEEDQYTHPPLIFEIAWSQSTDELEERATELIEEGIGQIRTVVGLDFSKTHRIWDTIRDEVGNKLVTKRGPFTAFVWRAVFDRNGEQVSDADGRPRIRKSNYIFCDDDGNADLSERLQLSLRDFVPARVIKAEQWDGVKDLDDAKLELDTTTMLGYLDEALKRQKREDENNQPKKDRVD</sequence>